<comment type="caution">
    <text evidence="1">The sequence shown here is derived from an EMBL/GenBank/DDBJ whole genome shotgun (WGS) entry which is preliminary data.</text>
</comment>
<proteinExistence type="predicted"/>
<dbReference type="EMBL" id="JAGIZA010000032">
    <property type="protein sequence ID" value="MBP0496263.1"/>
    <property type="molecule type" value="Genomic_DNA"/>
</dbReference>
<gene>
    <name evidence="1" type="ORF">J5Y10_25995</name>
</gene>
<protein>
    <submittedName>
        <fullName evidence="1">Uncharacterized protein</fullName>
    </submittedName>
</protein>
<dbReference type="Proteomes" id="UP000677537">
    <property type="component" value="Unassembled WGS sequence"/>
</dbReference>
<organism evidence="1 2">
    <name type="scientific">Roseomonas indoligenes</name>
    <dbReference type="NCBI Taxonomy" id="2820811"/>
    <lineage>
        <taxon>Bacteria</taxon>
        <taxon>Pseudomonadati</taxon>
        <taxon>Pseudomonadota</taxon>
        <taxon>Alphaproteobacteria</taxon>
        <taxon>Acetobacterales</taxon>
        <taxon>Roseomonadaceae</taxon>
        <taxon>Roseomonas</taxon>
    </lineage>
</organism>
<evidence type="ECO:0000313" key="2">
    <source>
        <dbReference type="Proteomes" id="UP000677537"/>
    </source>
</evidence>
<keyword evidence="2" id="KW-1185">Reference proteome</keyword>
<reference evidence="1" key="1">
    <citation type="submission" date="2021-03" db="EMBL/GenBank/DDBJ databases">
        <authorList>
            <person name="So Y."/>
        </authorList>
    </citation>
    <scope>NUCLEOTIDE SEQUENCE</scope>
    <source>
        <strain evidence="1">SG15</strain>
    </source>
</reference>
<dbReference type="AlphaFoldDB" id="A0A940MXU5"/>
<evidence type="ECO:0000313" key="1">
    <source>
        <dbReference type="EMBL" id="MBP0496263.1"/>
    </source>
</evidence>
<sequence length="309" mass="32896">MSNLHFAAAVVVPCSGRKTARPRAEATAVSIPIGSQTELENAWIAGLQSLAPCVAAGQLYAGRNAKLARSISAATGAPLFFASAGLGLVAAKRKIPSYGLTVNSRGPESISARVAGLFDPAHWWAVVSTGTFATVPSEVFGPGRGAILVALTRPYAAMLSQMFEELPDRIVRRLRITGAGLDRVFAPRLAAQVLPYDRRLDTLEPGTRADFPLRALAHFAERVLPLSPEASVDSHSEAVLTALAGAAEPDRKPRGRRSDEELKEAIRRLLPAAGSMGRVLRSIRDEGIACEQSRCGRLYRAVLSEGAPR</sequence>
<accession>A0A940MXU5</accession>
<dbReference type="RefSeq" id="WP_209377057.1">
    <property type="nucleotide sequence ID" value="NZ_JAGIZA010000032.1"/>
</dbReference>
<name>A0A940MXU5_9PROT</name>